<dbReference type="STRING" id="1227454.C446_00075"/>
<accession>M0MP93</accession>
<dbReference type="Gene3D" id="2.60.120.10">
    <property type="entry name" value="Jelly Rolls"/>
    <property type="match status" value="1"/>
</dbReference>
<comment type="caution">
    <text evidence="2">The sequence shown here is derived from an EMBL/GenBank/DDBJ whole genome shotgun (WGS) entry which is preliminary data.</text>
</comment>
<organism evidence="2 3">
    <name type="scientific">Halobiforma nitratireducens JCM 10879</name>
    <dbReference type="NCBI Taxonomy" id="1227454"/>
    <lineage>
        <taxon>Archaea</taxon>
        <taxon>Methanobacteriati</taxon>
        <taxon>Methanobacteriota</taxon>
        <taxon>Stenosarchaea group</taxon>
        <taxon>Halobacteria</taxon>
        <taxon>Halobacteriales</taxon>
        <taxon>Natrialbaceae</taxon>
        <taxon>Halobiforma</taxon>
    </lineage>
</organism>
<dbReference type="eggNOG" id="arCOG02998">
    <property type="taxonomic scope" value="Archaea"/>
</dbReference>
<dbReference type="AlphaFoldDB" id="M0MP93"/>
<reference evidence="2 3" key="1">
    <citation type="journal article" date="2014" name="PLoS Genet.">
        <title>Phylogenetically driven sequencing of extremely halophilic archaea reveals strategies for static and dynamic osmo-response.</title>
        <authorList>
            <person name="Becker E.A."/>
            <person name="Seitzer P.M."/>
            <person name="Tritt A."/>
            <person name="Larsen D."/>
            <person name="Krusor M."/>
            <person name="Yao A.I."/>
            <person name="Wu D."/>
            <person name="Madern D."/>
            <person name="Eisen J.A."/>
            <person name="Darling A.E."/>
            <person name="Facciotti M.T."/>
        </authorList>
    </citation>
    <scope>NUCLEOTIDE SEQUENCE [LARGE SCALE GENOMIC DNA]</scope>
    <source>
        <strain evidence="2 3">JCM 10879</strain>
    </source>
</reference>
<evidence type="ECO:0000259" key="1">
    <source>
        <dbReference type="Pfam" id="PF07883"/>
    </source>
</evidence>
<dbReference type="SUPFAM" id="SSF51182">
    <property type="entry name" value="RmlC-like cupins"/>
    <property type="match status" value="1"/>
</dbReference>
<dbReference type="InterPro" id="IPR013096">
    <property type="entry name" value="Cupin_2"/>
</dbReference>
<dbReference type="Proteomes" id="UP000011607">
    <property type="component" value="Unassembled WGS sequence"/>
</dbReference>
<dbReference type="InterPro" id="IPR014710">
    <property type="entry name" value="RmlC-like_jellyroll"/>
</dbReference>
<keyword evidence="3" id="KW-1185">Reference proteome</keyword>
<dbReference type="Pfam" id="PF07883">
    <property type="entry name" value="Cupin_2"/>
    <property type="match status" value="1"/>
</dbReference>
<name>M0MP93_9EURY</name>
<dbReference type="EMBL" id="AOMA01000002">
    <property type="protein sequence ID" value="EMA47188.1"/>
    <property type="molecule type" value="Genomic_DNA"/>
</dbReference>
<dbReference type="RefSeq" id="WP_006670993.1">
    <property type="nucleotide sequence ID" value="NZ_AOMA01000002.1"/>
</dbReference>
<gene>
    <name evidence="2" type="ORF">C446_00075</name>
</gene>
<evidence type="ECO:0000313" key="2">
    <source>
        <dbReference type="EMBL" id="EMA47188.1"/>
    </source>
</evidence>
<protein>
    <submittedName>
        <fullName evidence="2">Cupin</fullName>
    </submittedName>
</protein>
<dbReference type="OrthoDB" id="190812at2157"/>
<feature type="domain" description="Cupin type-2" evidence="1">
    <location>
        <begin position="37"/>
        <end position="103"/>
    </location>
</feature>
<dbReference type="InterPro" id="IPR011051">
    <property type="entry name" value="RmlC_Cupin_sf"/>
</dbReference>
<sequence length="110" mass="11967">MGNVTVQQLEEVWDDSHDAPLALFESDDPQSEVGSYVIEPGERVPEDGTTKHDGDEISVLLSGELELVTEGDRRTVESESVTIIPAGTLHYSENTGEQPARLVYAVLGEL</sequence>
<evidence type="ECO:0000313" key="3">
    <source>
        <dbReference type="Proteomes" id="UP000011607"/>
    </source>
</evidence>
<proteinExistence type="predicted"/>